<accession>D5SJR0</accession>
<reference evidence="2 3" key="1">
    <citation type="journal article" date="2010" name="Genome Biol. Evol.">
        <title>The sequence of a 1.8-mb bacterial linear plasmid reveals a rich evolutionary reservoir of secondary metabolic pathways.</title>
        <authorList>
            <person name="Medema M.H."/>
            <person name="Trefzer A."/>
            <person name="Kovalchuk A."/>
            <person name="van den Berg M."/>
            <person name="Mueller U."/>
            <person name="Heijne W."/>
            <person name="Wu L."/>
            <person name="Alam M.T."/>
            <person name="Ronning C.M."/>
            <person name="Nierman W.C."/>
            <person name="Bovenberg R.A.L."/>
            <person name="Breitling R."/>
            <person name="Takano E."/>
        </authorList>
    </citation>
    <scope>NUCLEOTIDE SEQUENCE [LARGE SCALE GENOMIC DNA]</scope>
    <source>
        <strain evidence="3">ATCC 27064 / DSM 738 / JCM 4710 / NBRC 13307 / NCIMB 12785 / NRRL 3585 / VKM Ac-602</strain>
        <plasmid evidence="2">pSCL4</plasmid>
    </source>
</reference>
<dbReference type="AlphaFoldDB" id="D5SJR0"/>
<evidence type="ECO:0000313" key="3">
    <source>
        <dbReference type="Proteomes" id="UP000002357"/>
    </source>
</evidence>
<keyword evidence="2" id="KW-0614">Plasmid</keyword>
<dbReference type="eggNOG" id="COG3832">
    <property type="taxonomic scope" value="Bacteria"/>
</dbReference>
<evidence type="ECO:0000256" key="1">
    <source>
        <dbReference type="SAM" id="MobiDB-lite"/>
    </source>
</evidence>
<feature type="region of interest" description="Disordered" evidence="1">
    <location>
        <begin position="1"/>
        <end position="53"/>
    </location>
</feature>
<sequence>MQRPSHTAIGHPRGRGPDGYGGGRGRGTGHRGRPRRTRRGNGFFRGREGEGRWPSWKGAVSTVDRLDHGPFRKGSAFHWTMPVPPNPVTPATRLEITSTVEQ</sequence>
<proteinExistence type="predicted"/>
<protein>
    <submittedName>
        <fullName evidence="2">Putative polyketide cyclase /reductase</fullName>
    </submittedName>
</protein>
<dbReference type="Proteomes" id="UP000002357">
    <property type="component" value="Plasmid pSCL4"/>
</dbReference>
<keyword evidence="3" id="KW-1185">Reference proteome</keyword>
<feature type="compositionally biased region" description="Gly residues" evidence="1">
    <location>
        <begin position="17"/>
        <end position="26"/>
    </location>
</feature>
<geneLocation type="plasmid" evidence="2 3">
    <name>pSCL4</name>
</geneLocation>
<feature type="non-terminal residue" evidence="2">
    <location>
        <position position="102"/>
    </location>
</feature>
<evidence type="ECO:0000313" key="2">
    <source>
        <dbReference type="EMBL" id="EFG04153.2"/>
    </source>
</evidence>
<feature type="compositionally biased region" description="Basic residues" evidence="1">
    <location>
        <begin position="27"/>
        <end position="39"/>
    </location>
</feature>
<dbReference type="EMBL" id="CM000914">
    <property type="protein sequence ID" value="EFG04153.2"/>
    <property type="molecule type" value="Genomic_DNA"/>
</dbReference>
<name>D5SJR0_STRCL</name>
<organism evidence="2 3">
    <name type="scientific">Streptomyces clavuligerus</name>
    <dbReference type="NCBI Taxonomy" id="1901"/>
    <lineage>
        <taxon>Bacteria</taxon>
        <taxon>Bacillati</taxon>
        <taxon>Actinomycetota</taxon>
        <taxon>Actinomycetes</taxon>
        <taxon>Kitasatosporales</taxon>
        <taxon>Streptomycetaceae</taxon>
        <taxon>Streptomyces</taxon>
    </lineage>
</organism>
<gene>
    <name evidence="2" type="ORF">SCLAV_p0666</name>
</gene>